<accession>A0A9D4WBB4</accession>
<comment type="caution">
    <text evidence="1">The sequence shown here is derived from an EMBL/GenBank/DDBJ whole genome shotgun (WGS) entry which is preliminary data.</text>
</comment>
<dbReference type="Gramene" id="Psat06G0482600-T1">
    <property type="protein sequence ID" value="KAI5399643.1"/>
    <property type="gene ID" value="KIW84_064826"/>
</dbReference>
<protein>
    <recommendedName>
        <fullName evidence="3">Reverse transcriptase domain-containing protein</fullName>
    </recommendedName>
</protein>
<dbReference type="Proteomes" id="UP001058974">
    <property type="component" value="Chromosome 6"/>
</dbReference>
<reference evidence="1 2" key="1">
    <citation type="journal article" date="2022" name="Nat. Genet.">
        <title>Improved pea reference genome and pan-genome highlight genomic features and evolutionary characteristics.</title>
        <authorList>
            <person name="Yang T."/>
            <person name="Liu R."/>
            <person name="Luo Y."/>
            <person name="Hu S."/>
            <person name="Wang D."/>
            <person name="Wang C."/>
            <person name="Pandey M.K."/>
            <person name="Ge S."/>
            <person name="Xu Q."/>
            <person name="Li N."/>
            <person name="Li G."/>
            <person name="Huang Y."/>
            <person name="Saxena R.K."/>
            <person name="Ji Y."/>
            <person name="Li M."/>
            <person name="Yan X."/>
            <person name="He Y."/>
            <person name="Liu Y."/>
            <person name="Wang X."/>
            <person name="Xiang C."/>
            <person name="Varshney R.K."/>
            <person name="Ding H."/>
            <person name="Gao S."/>
            <person name="Zong X."/>
        </authorList>
    </citation>
    <scope>NUCLEOTIDE SEQUENCE [LARGE SCALE GENOMIC DNA]</scope>
    <source>
        <strain evidence="1 2">cv. Zhongwan 6</strain>
    </source>
</reference>
<evidence type="ECO:0008006" key="3">
    <source>
        <dbReference type="Google" id="ProtNLM"/>
    </source>
</evidence>
<name>A0A9D4WBB4_PEA</name>
<dbReference type="AlphaFoldDB" id="A0A9D4WBB4"/>
<dbReference type="EMBL" id="JAMSHJ010000006">
    <property type="protein sequence ID" value="KAI5399643.1"/>
    <property type="molecule type" value="Genomic_DNA"/>
</dbReference>
<keyword evidence="2" id="KW-1185">Reference proteome</keyword>
<organism evidence="1 2">
    <name type="scientific">Pisum sativum</name>
    <name type="common">Garden pea</name>
    <name type="synonym">Lathyrus oleraceus</name>
    <dbReference type="NCBI Taxonomy" id="3888"/>
    <lineage>
        <taxon>Eukaryota</taxon>
        <taxon>Viridiplantae</taxon>
        <taxon>Streptophyta</taxon>
        <taxon>Embryophyta</taxon>
        <taxon>Tracheophyta</taxon>
        <taxon>Spermatophyta</taxon>
        <taxon>Magnoliopsida</taxon>
        <taxon>eudicotyledons</taxon>
        <taxon>Gunneridae</taxon>
        <taxon>Pentapetalae</taxon>
        <taxon>rosids</taxon>
        <taxon>fabids</taxon>
        <taxon>Fabales</taxon>
        <taxon>Fabaceae</taxon>
        <taxon>Papilionoideae</taxon>
        <taxon>50 kb inversion clade</taxon>
        <taxon>NPAAA clade</taxon>
        <taxon>Hologalegina</taxon>
        <taxon>IRL clade</taxon>
        <taxon>Fabeae</taxon>
        <taxon>Lathyrus</taxon>
    </lineage>
</organism>
<gene>
    <name evidence="1" type="ORF">KIW84_064826</name>
</gene>
<evidence type="ECO:0000313" key="1">
    <source>
        <dbReference type="EMBL" id="KAI5399643.1"/>
    </source>
</evidence>
<proteinExistence type="predicted"/>
<sequence>MVMKVVAKTIANRIKHILPDIIDEEQKAFVRGLLNQETQDERIHGIQVAIKAPVIMHLFFGDNILLFTRENFHGANNIMATLQKYHISYGGVVNLDKSEASFNQNFRDEDKDMVRSRMGVKLCQDTLSIWVFRLCLGDQNDTFLL</sequence>
<evidence type="ECO:0000313" key="2">
    <source>
        <dbReference type="Proteomes" id="UP001058974"/>
    </source>
</evidence>